<keyword evidence="5" id="KW-1185">Reference proteome</keyword>
<reference evidence="4 5" key="1">
    <citation type="submission" date="2014-11" db="EMBL/GenBank/DDBJ databases">
        <title>Draft genome sequence of Kirrobacter mercurialis.</title>
        <authorList>
            <person name="Coil D.A."/>
            <person name="Eisen J.A."/>
        </authorList>
    </citation>
    <scope>NUCLEOTIDE SEQUENCE [LARGE SCALE GENOMIC DNA]</scope>
    <source>
        <strain evidence="4 5">Coronado</strain>
    </source>
</reference>
<dbReference type="CDD" id="cd09603">
    <property type="entry name" value="M1_APN_like"/>
    <property type="match status" value="1"/>
</dbReference>
<sequence>MMKLPALASALLLLSPAIAAQDVVAERTAQSGLPLDPVRASMEVPRLALGFTVDPASRSLAGTADYTVTVDTPQDRLAFDLDPRFAISGISVDGQALAPAAWSNPAGLLTITLPRALAAGSRAQIRIAWHGAPHVAKRAPWDGGFTWARTPDGQPWVASAIQGEGCDMFWPCLDHPTKRIGLLDLSVTVPDGLVAAGNGVLIGEDHAGGWATWHWRARQPNNYGVTLQIGPYRLAEAQYRSAYGNTIPVQYWHLPGDRPEDVQYLLAGMQDYLAFFEDVVGPYPWGDEKVGLAETPHLGMEHQTINAYGNGYKRAPEGYDWLAQHEFGHEWFANQMTNATEGEMWLHEGLDTYMQPLYLLWKNGRMAYDVALWDHRKRVLSRVPLAAGDPAATGDYLDAESGWGNDIYYKGSWVTHTLRLLIGDTAFRESLRRLVYGRPDPAPGNFAPVRRTTADFATIVSEVTGRPMDWFFDAYVRQAALPRLLEERQGSRLRLRWETASALPFTMPVEVQVGDRVLVAPMADGTGMLDLGSADARHVIDPEAKILRDDPAITAWQAQERAAEAHAKD</sequence>
<comment type="cofactor">
    <cofactor evidence="1">
        <name>Zn(2+)</name>
        <dbReference type="ChEBI" id="CHEBI:29105"/>
    </cofactor>
    <text evidence="1">Binds 1 zinc ion per subunit.</text>
</comment>
<dbReference type="GO" id="GO:0008237">
    <property type="term" value="F:metallopeptidase activity"/>
    <property type="evidence" value="ECO:0007669"/>
    <property type="project" value="InterPro"/>
</dbReference>
<evidence type="ECO:0000313" key="4">
    <source>
        <dbReference type="EMBL" id="KHL24638.1"/>
    </source>
</evidence>
<dbReference type="PANTHER" id="PTHR45726:SF3">
    <property type="entry name" value="LEUKOTRIENE A-4 HYDROLASE"/>
    <property type="match status" value="1"/>
</dbReference>
<dbReference type="InterPro" id="IPR014782">
    <property type="entry name" value="Peptidase_M1_dom"/>
</dbReference>
<comment type="caution">
    <text evidence="4">The sequence shown here is derived from an EMBL/GenBank/DDBJ whole genome shotgun (WGS) entry which is preliminary data.</text>
</comment>
<evidence type="ECO:0000259" key="3">
    <source>
        <dbReference type="Pfam" id="PF01433"/>
    </source>
</evidence>
<dbReference type="GO" id="GO:0008270">
    <property type="term" value="F:zinc ion binding"/>
    <property type="evidence" value="ECO:0007669"/>
    <property type="project" value="InterPro"/>
</dbReference>
<dbReference type="Pfam" id="PF01433">
    <property type="entry name" value="Peptidase_M1"/>
    <property type="match status" value="1"/>
</dbReference>
<proteinExistence type="predicted"/>
<feature type="signal peptide" evidence="2">
    <location>
        <begin position="1"/>
        <end position="19"/>
    </location>
</feature>
<accession>A0A0B2BSV6</accession>
<gene>
    <name evidence="4" type="ORF">PK98_11770</name>
</gene>
<keyword evidence="1" id="KW-0862">Zinc</keyword>
<organism evidence="4 5">
    <name type="scientific">Croceibacterium mercuriale</name>
    <dbReference type="NCBI Taxonomy" id="1572751"/>
    <lineage>
        <taxon>Bacteria</taxon>
        <taxon>Pseudomonadati</taxon>
        <taxon>Pseudomonadota</taxon>
        <taxon>Alphaproteobacteria</taxon>
        <taxon>Sphingomonadales</taxon>
        <taxon>Erythrobacteraceae</taxon>
        <taxon>Croceibacterium</taxon>
    </lineage>
</organism>
<dbReference type="STRING" id="1572751.PK98_11770"/>
<evidence type="ECO:0000256" key="2">
    <source>
        <dbReference type="SAM" id="SignalP"/>
    </source>
</evidence>
<dbReference type="Gene3D" id="2.60.40.1730">
    <property type="entry name" value="tricorn interacting facor f3 domain"/>
    <property type="match status" value="1"/>
</dbReference>
<feature type="binding site" evidence="1">
    <location>
        <position position="325"/>
    </location>
    <ligand>
        <name>Zn(2+)</name>
        <dbReference type="ChEBI" id="CHEBI:29105"/>
        <note>catalytic</note>
    </ligand>
</feature>
<dbReference type="SUPFAM" id="SSF55486">
    <property type="entry name" value="Metalloproteases ('zincins'), catalytic domain"/>
    <property type="match status" value="1"/>
</dbReference>
<dbReference type="InterPro" id="IPR034015">
    <property type="entry name" value="M1_LTA4H"/>
</dbReference>
<dbReference type="Proteomes" id="UP000030988">
    <property type="component" value="Unassembled WGS sequence"/>
</dbReference>
<dbReference type="InterPro" id="IPR042097">
    <property type="entry name" value="Aminopeptidase_N-like_N_sf"/>
</dbReference>
<dbReference type="InterPro" id="IPR027268">
    <property type="entry name" value="Peptidase_M4/M1_CTD_sf"/>
</dbReference>
<feature type="chain" id="PRO_5002067588" description="Peptidase M1 membrane alanine aminopeptidase domain-containing protein" evidence="2">
    <location>
        <begin position="20"/>
        <end position="569"/>
    </location>
</feature>
<evidence type="ECO:0000256" key="1">
    <source>
        <dbReference type="PIRSR" id="PIRSR634015-3"/>
    </source>
</evidence>
<feature type="binding site" evidence="1">
    <location>
        <position position="348"/>
    </location>
    <ligand>
        <name>Zn(2+)</name>
        <dbReference type="ChEBI" id="CHEBI:29105"/>
        <note>catalytic</note>
    </ligand>
</feature>
<dbReference type="SUPFAM" id="SSF63737">
    <property type="entry name" value="Leukotriene A4 hydrolase N-terminal domain"/>
    <property type="match status" value="1"/>
</dbReference>
<dbReference type="AlphaFoldDB" id="A0A0B2BSV6"/>
<name>A0A0B2BSV6_9SPHN</name>
<keyword evidence="1" id="KW-0479">Metal-binding</keyword>
<feature type="binding site" evidence="1">
    <location>
        <position position="329"/>
    </location>
    <ligand>
        <name>Zn(2+)</name>
        <dbReference type="ChEBI" id="CHEBI:29105"/>
        <note>catalytic</note>
    </ligand>
</feature>
<feature type="domain" description="Peptidase M1 membrane alanine aminopeptidase" evidence="3">
    <location>
        <begin position="323"/>
        <end position="475"/>
    </location>
</feature>
<dbReference type="PANTHER" id="PTHR45726">
    <property type="entry name" value="LEUKOTRIENE A-4 HYDROLASE"/>
    <property type="match status" value="1"/>
</dbReference>
<dbReference type="Gene3D" id="1.10.390.10">
    <property type="entry name" value="Neutral Protease Domain 2"/>
    <property type="match status" value="1"/>
</dbReference>
<evidence type="ECO:0000313" key="5">
    <source>
        <dbReference type="Proteomes" id="UP000030988"/>
    </source>
</evidence>
<protein>
    <recommendedName>
        <fullName evidence="3">Peptidase M1 membrane alanine aminopeptidase domain-containing protein</fullName>
    </recommendedName>
</protein>
<keyword evidence="2" id="KW-0732">Signal</keyword>
<dbReference type="EMBL" id="JTDN01000002">
    <property type="protein sequence ID" value="KHL24638.1"/>
    <property type="molecule type" value="Genomic_DNA"/>
</dbReference>